<gene>
    <name evidence="1" type="ORF">ACFQ27_10665</name>
</gene>
<dbReference type="RefSeq" id="WP_041374516.1">
    <property type="nucleotide sequence ID" value="NZ_JBHTLQ010000020.1"/>
</dbReference>
<name>A0ABW3T294_9CAUL</name>
<sequence>MPGMHAEAHVAVPPERVWALLICFENYPLWTRALALSGKLKPHAPVDYVVPLARPAGPIRRLALPCEVTRLTPGRSLALSFGWGPALYATNSASSWSATGTAAGCATELRLRAS</sequence>
<dbReference type="Proteomes" id="UP001597216">
    <property type="component" value="Unassembled WGS sequence"/>
</dbReference>
<accession>A0ABW3T294</accession>
<dbReference type="InterPro" id="IPR023393">
    <property type="entry name" value="START-like_dom_sf"/>
</dbReference>
<keyword evidence="2" id="KW-1185">Reference proteome</keyword>
<dbReference type="SUPFAM" id="SSF55961">
    <property type="entry name" value="Bet v1-like"/>
    <property type="match status" value="1"/>
</dbReference>
<dbReference type="Gene3D" id="3.30.530.20">
    <property type="match status" value="1"/>
</dbReference>
<evidence type="ECO:0000313" key="2">
    <source>
        <dbReference type="Proteomes" id="UP001597216"/>
    </source>
</evidence>
<dbReference type="InterPro" id="IPR019587">
    <property type="entry name" value="Polyketide_cyclase/dehydratase"/>
</dbReference>
<dbReference type="Pfam" id="PF10604">
    <property type="entry name" value="Polyketide_cyc2"/>
    <property type="match status" value="1"/>
</dbReference>
<reference evidence="2" key="1">
    <citation type="journal article" date="2019" name="Int. J. Syst. Evol. Microbiol.">
        <title>The Global Catalogue of Microorganisms (GCM) 10K type strain sequencing project: providing services to taxonomists for standard genome sequencing and annotation.</title>
        <authorList>
            <consortium name="The Broad Institute Genomics Platform"/>
            <consortium name="The Broad Institute Genome Sequencing Center for Infectious Disease"/>
            <person name="Wu L."/>
            <person name="Ma J."/>
        </authorList>
    </citation>
    <scope>NUCLEOTIDE SEQUENCE [LARGE SCALE GENOMIC DNA]</scope>
    <source>
        <strain evidence="2">CCUG 55074</strain>
    </source>
</reference>
<comment type="caution">
    <text evidence="1">The sequence shown here is derived from an EMBL/GenBank/DDBJ whole genome shotgun (WGS) entry which is preliminary data.</text>
</comment>
<evidence type="ECO:0000313" key="1">
    <source>
        <dbReference type="EMBL" id="MFD1191043.1"/>
    </source>
</evidence>
<organism evidence="1 2">
    <name type="scientific">Phenylobacterium conjunctum</name>
    <dbReference type="NCBI Taxonomy" id="1298959"/>
    <lineage>
        <taxon>Bacteria</taxon>
        <taxon>Pseudomonadati</taxon>
        <taxon>Pseudomonadota</taxon>
        <taxon>Alphaproteobacteria</taxon>
        <taxon>Caulobacterales</taxon>
        <taxon>Caulobacteraceae</taxon>
        <taxon>Phenylobacterium</taxon>
    </lineage>
</organism>
<proteinExistence type="predicted"/>
<protein>
    <submittedName>
        <fullName evidence="1">SRPBCC family protein</fullName>
    </submittedName>
</protein>
<dbReference type="EMBL" id="JBHTLQ010000020">
    <property type="protein sequence ID" value="MFD1191043.1"/>
    <property type="molecule type" value="Genomic_DNA"/>
</dbReference>
<dbReference type="CDD" id="cd07812">
    <property type="entry name" value="SRPBCC"/>
    <property type="match status" value="1"/>
</dbReference>